<dbReference type="PANTHER" id="PTHR44051:SF8">
    <property type="entry name" value="GLUTATHIONE S-TRANSFERASE GSTA"/>
    <property type="match status" value="1"/>
</dbReference>
<evidence type="ECO:0000259" key="1">
    <source>
        <dbReference type="PROSITE" id="PS50404"/>
    </source>
</evidence>
<dbReference type="InterPro" id="IPR036249">
    <property type="entry name" value="Thioredoxin-like_sf"/>
</dbReference>
<dbReference type="OrthoDB" id="5740960at2"/>
<dbReference type="PANTHER" id="PTHR44051">
    <property type="entry name" value="GLUTATHIONE S-TRANSFERASE-RELATED"/>
    <property type="match status" value="1"/>
</dbReference>
<dbReference type="Gene3D" id="1.20.1050.10">
    <property type="match status" value="1"/>
</dbReference>
<feature type="domain" description="GST N-terminal" evidence="1">
    <location>
        <begin position="1"/>
        <end position="79"/>
    </location>
</feature>
<dbReference type="AlphaFoldDB" id="A0A2S2FFF5"/>
<dbReference type="EMBL" id="CP029397">
    <property type="protein sequence ID" value="AWL29684.1"/>
    <property type="molecule type" value="Genomic_DNA"/>
</dbReference>
<dbReference type="SUPFAM" id="SSF47616">
    <property type="entry name" value="GST C-terminal domain-like"/>
    <property type="match status" value="1"/>
</dbReference>
<evidence type="ECO:0000313" key="3">
    <source>
        <dbReference type="Proteomes" id="UP000245977"/>
    </source>
</evidence>
<dbReference type="KEGG" id="adv:DJ533_14455"/>
<evidence type="ECO:0000313" key="2">
    <source>
        <dbReference type="EMBL" id="AWL29684.1"/>
    </source>
</evidence>
<dbReference type="Gene3D" id="3.40.30.10">
    <property type="entry name" value="Glutaredoxin"/>
    <property type="match status" value="1"/>
</dbReference>
<dbReference type="GO" id="GO:0016740">
    <property type="term" value="F:transferase activity"/>
    <property type="evidence" value="ECO:0007669"/>
    <property type="project" value="UniProtKB-KW"/>
</dbReference>
<dbReference type="InterPro" id="IPR036282">
    <property type="entry name" value="Glutathione-S-Trfase_C_sf"/>
</dbReference>
<dbReference type="PROSITE" id="PS50404">
    <property type="entry name" value="GST_NTER"/>
    <property type="match status" value="1"/>
</dbReference>
<protein>
    <submittedName>
        <fullName evidence="2">Glutathione S-transferase family protein</fullName>
    </submittedName>
</protein>
<organism evidence="2 3">
    <name type="scientific">Acinetobacter defluvii</name>
    <dbReference type="NCBI Taxonomy" id="1871111"/>
    <lineage>
        <taxon>Bacteria</taxon>
        <taxon>Pseudomonadati</taxon>
        <taxon>Pseudomonadota</taxon>
        <taxon>Gammaproteobacteria</taxon>
        <taxon>Moraxellales</taxon>
        <taxon>Moraxellaceae</taxon>
        <taxon>Acinetobacter</taxon>
    </lineage>
</organism>
<keyword evidence="3" id="KW-1185">Reference proteome</keyword>
<dbReference type="SFLD" id="SFLDS00019">
    <property type="entry name" value="Glutathione_Transferase_(cytos"/>
    <property type="match status" value="1"/>
</dbReference>
<dbReference type="SFLD" id="SFLDG00358">
    <property type="entry name" value="Main_(cytGST)"/>
    <property type="match status" value="1"/>
</dbReference>
<dbReference type="RefSeq" id="WP_065994725.1">
    <property type="nucleotide sequence ID" value="NZ_CP029397.2"/>
</dbReference>
<dbReference type="InterPro" id="IPR040079">
    <property type="entry name" value="Glutathione_S-Trfase"/>
</dbReference>
<dbReference type="InterPro" id="IPR004045">
    <property type="entry name" value="Glutathione_S-Trfase_N"/>
</dbReference>
<sequence>MKLYTNVQSRGNTILPLLIELGIEPEVELVQIDYAYMQEAEYLKINPMGKVPCLIDDDSVISETPAIFAYLADKYIDRGFAPALDDPKRGEYLKWLFFCHGPLTELMDIKSLNVSTEQIEARRRSLSMGTEQAVYDFIKQGLSQAKPYLLGDKISAADLYLAYWLVFAISFKIIPYLDEFKPFIQLIQQRDSVKDVQWFQAV</sequence>
<gene>
    <name evidence="2" type="ORF">DJ533_14455</name>
</gene>
<dbReference type="Pfam" id="PF02798">
    <property type="entry name" value="GST_N"/>
    <property type="match status" value="1"/>
</dbReference>
<proteinExistence type="predicted"/>
<name>A0A2S2FFF5_9GAMM</name>
<dbReference type="Proteomes" id="UP000245977">
    <property type="component" value="Chromosome"/>
</dbReference>
<dbReference type="CDD" id="cd03046">
    <property type="entry name" value="GST_N_GTT1_like"/>
    <property type="match status" value="1"/>
</dbReference>
<dbReference type="STRING" id="1871111.GCA_001704615_00841"/>
<accession>A0A2S2FFF5</accession>
<reference evidence="2" key="1">
    <citation type="submission" date="2019-08" db="EMBL/GenBank/DDBJ databases">
        <title>The complete genome of Acinetobacter defluvii strain WCHAD010030.</title>
        <authorList>
            <person name="Hu Y."/>
            <person name="Qin J."/>
            <person name="Feng Y."/>
            <person name="Zong Z."/>
        </authorList>
    </citation>
    <scope>NUCLEOTIDE SEQUENCE</scope>
    <source>
        <strain evidence="2">WCHA30</strain>
    </source>
</reference>
<dbReference type="SUPFAM" id="SSF52833">
    <property type="entry name" value="Thioredoxin-like"/>
    <property type="match status" value="1"/>
</dbReference>